<dbReference type="InterPro" id="IPR050951">
    <property type="entry name" value="Retrovirus_Pol_polyprotein"/>
</dbReference>
<dbReference type="GO" id="GO:0003676">
    <property type="term" value="F:nucleic acid binding"/>
    <property type="evidence" value="ECO:0007669"/>
    <property type="project" value="InterPro"/>
</dbReference>
<proteinExistence type="predicted"/>
<feature type="domain" description="Tf2-1-like SH3-like" evidence="11">
    <location>
        <begin position="1188"/>
        <end position="1252"/>
    </location>
</feature>
<dbReference type="CDD" id="cd00303">
    <property type="entry name" value="retropepsin_like"/>
    <property type="match status" value="1"/>
</dbReference>
<feature type="domain" description="Reverse transcriptase RNase H-like" evidence="10">
    <location>
        <begin position="943"/>
        <end position="1040"/>
    </location>
</feature>
<feature type="domain" description="Retrotransposon gag" evidence="9">
    <location>
        <begin position="462"/>
        <end position="530"/>
    </location>
</feature>
<feature type="domain" description="Retrotransposon gag" evidence="9">
    <location>
        <begin position="1640"/>
        <end position="1733"/>
    </location>
</feature>
<evidence type="ECO:0000259" key="10">
    <source>
        <dbReference type="Pfam" id="PF17917"/>
    </source>
</evidence>
<dbReference type="InterPro" id="IPR001969">
    <property type="entry name" value="Aspartic_peptidase_AS"/>
</dbReference>
<feature type="region of interest" description="Disordered" evidence="8">
    <location>
        <begin position="182"/>
        <end position="217"/>
    </location>
</feature>
<evidence type="ECO:0000259" key="9">
    <source>
        <dbReference type="Pfam" id="PF03732"/>
    </source>
</evidence>
<dbReference type="EC" id="2.7.7.49" evidence="1"/>
<feature type="non-terminal residue" evidence="12">
    <location>
        <position position="1841"/>
    </location>
</feature>
<evidence type="ECO:0000256" key="6">
    <source>
        <dbReference type="ARBA" id="ARBA00022801"/>
    </source>
</evidence>
<dbReference type="SUPFAM" id="SSF57756">
    <property type="entry name" value="Retrovirus zinc finger-like domains"/>
    <property type="match status" value="1"/>
</dbReference>
<dbReference type="InterPro" id="IPR021109">
    <property type="entry name" value="Peptidase_aspartic_dom_sf"/>
</dbReference>
<dbReference type="InterPro" id="IPR043502">
    <property type="entry name" value="DNA/RNA_pol_sf"/>
</dbReference>
<dbReference type="FunFam" id="3.30.70.270:FF:000020">
    <property type="entry name" value="Transposon Tf2-6 polyprotein-like Protein"/>
    <property type="match status" value="1"/>
</dbReference>
<dbReference type="GO" id="GO:0004190">
    <property type="term" value="F:aspartic-type endopeptidase activity"/>
    <property type="evidence" value="ECO:0007669"/>
    <property type="project" value="InterPro"/>
</dbReference>
<evidence type="ECO:0000256" key="2">
    <source>
        <dbReference type="ARBA" id="ARBA00022679"/>
    </source>
</evidence>
<feature type="region of interest" description="Disordered" evidence="8">
    <location>
        <begin position="541"/>
        <end position="566"/>
    </location>
</feature>
<dbReference type="InterPro" id="IPR036875">
    <property type="entry name" value="Znf_CCHC_sf"/>
</dbReference>
<evidence type="ECO:0000259" key="11">
    <source>
        <dbReference type="Pfam" id="PF24626"/>
    </source>
</evidence>
<evidence type="ECO:0000256" key="3">
    <source>
        <dbReference type="ARBA" id="ARBA00022695"/>
    </source>
</evidence>
<sequence>MSDSEDSTITYTAVSSPFGGLSDIRSPGVGGPPVMPEDPYAYVVAAFQAPPSLDYVPGPECPPSPEFVPEPIYLKFMPAEDDILPAEEQPLPAAASGATESDLDEDPDEDPRMILRRILRMILRRTLPIILLTEETRAMIRISHPMMMRMMILILRGGEEEDEYLDPADSTVVALPAIDNTPSVEETEPFETDESAATPPPHPAYPVTARMSIRPQTPISLPSDTEIARLMAIPTLPPSPLSLLSSPLPQIPSPPLPLLSPPPTDPTYEEAPLGYRAARLQGRAKREEILEADLPLQKRLCTAHTGTYKLGESSAVAAARLRDPVRDDLYRSHPGDYTDHREGVNQRVTELSTTFDQETSMIYAMIEEKHDDQALQRAQVNSDAAHSGVIALRTQVLAQRTEIPDLRAADQRFQTTTQLTAALGLIQILEAARVPARPKGIAKALVARDVDKNTNGDDSHVSGTDMKKKMTDKYCPRGEMKKLESKLWILRVKSNDVVSYSQRFQELALLCVRMFPEESDKIKRYVGGLPDVIHKSVMASRPKTMQEKQSKPTATTEQEGNGTGKKPTCYEYGSQGHFKKDCPKFKNNNCGTQGGNSTTPAKVYAVGRAGTNPYLNVVTGTFLLNNRYASILFDTGADRSFVSTTFSSQIAITPTTLDHYYDIELAGGRIIRLNFILRGCKLNFLNHPFNLDLMLIELGNFDAIIGMDWLAKYHAVIVCAEKIVRIPWGNKILIVHGDESDWGNETRLNIISCAKTQKYMQKGCHVFLAHITTKETKDTLEKKRLEDVPIVQNFLEVFPEDFSATVFIDLMNRVCKPYLDEFVIIFIDDILIYSKNKKEHEEHLKVQFLGHVIDSQGIHVDPAKIESIEDWASPKTPTEIHQFLGLAGYYQRFIEGFSKISKSITKLTQKGVKFDLGEKQETAFQLLKQKLCSAPILALPEGSEDFVVYCDASHKGLGAVLMQKEKVIAYVSCQLKIHEKNYATHNLELGSVVFALKIWRHYLYGTKCTVFIDDKSLQHILDQKELNMRQCRWLELLSDYNYEIRYHPGKANVVVIALSQKDTKTREHDVGGMLVENSKDPKKLRIEKLEPRTDGTLYLNGRSWLPCYGDLRTVIIIKATPFEAFYGRKCRSPICWTKVGEVQLFGPELIQEATEKIIQIKQRMQAAHDRQKSYADLKRKPMEFQIRDRVMLNVSPWKGVVRFGKRGKLNPRYVGPFKVLEKVRTVAYKLELLQKLSRVHNTFHVSNLKKCHADEPQVVLLDGPHFDDKLHFMEEPVEIMDLEVNRLKRSCIPLVKVAFGHCRDALSVVIYILDYHSLELVFHFEAKICRVAGLDKSCITLVLDSDPHQEEIDVVTSTDDVLPPSIENDDSDEEEVDAVDNLRVDNSIQNSEHEYSEKIEIFLNDDSIPLGVEDSPFNMEEDILFPEGLLIEDPFLPHPIIPNQTKSPIEEPKHSFNMGYEYFNTNLVTNDIAESSTKNLVPISRESKLLELMLSKRSRKNTKCVNAANEELTAAKHKLMLLCMRTRRSYFPPTSTIPRRSKKKTTNVVEPEFRTIVTTMADNRTMAQMLQAPIEGYEDTIVVPQINANNFELKQTLINLEQSNQFTGRQDPHNHLRFFNKVTSIFRHPEVPNTTIKLLLFPFSLKGEARIWLDKEPPRSILTWEDLVSKFINQFFPPTKTTYLRNEITKFLQKPNEAFNEAWERFKDLLRQCPHHGFSELHQLDTFYNALNPNDQDALDSAAGGNFLDKIPRECLSIIESKSKVRYTRSRVTDVRANANAPLSSSSPSNSFDLQQIAESLKDKLDIRMNRFEKSLNDMKNSFITLTAPLKAVEEVCVTCG</sequence>
<evidence type="ECO:0000256" key="1">
    <source>
        <dbReference type="ARBA" id="ARBA00012493"/>
    </source>
</evidence>
<dbReference type="Pfam" id="PF08284">
    <property type="entry name" value="RVP_2"/>
    <property type="match status" value="1"/>
</dbReference>
<evidence type="ECO:0000256" key="4">
    <source>
        <dbReference type="ARBA" id="ARBA00022722"/>
    </source>
</evidence>
<dbReference type="InterPro" id="IPR005162">
    <property type="entry name" value="Retrotrans_gag_dom"/>
</dbReference>
<keyword evidence="3" id="KW-0548">Nucleotidyltransferase</keyword>
<dbReference type="FunFam" id="3.10.20.370:FF:000001">
    <property type="entry name" value="Retrovirus-related Pol polyprotein from transposon 17.6-like protein"/>
    <property type="match status" value="1"/>
</dbReference>
<feature type="compositionally biased region" description="Acidic residues" evidence="8">
    <location>
        <begin position="185"/>
        <end position="194"/>
    </location>
</feature>
<reference evidence="12" key="1">
    <citation type="journal article" date="2019" name="Sci. Rep.">
        <title>Draft genome of Tanacetum cinerariifolium, the natural source of mosquito coil.</title>
        <authorList>
            <person name="Yamashiro T."/>
            <person name="Shiraishi A."/>
            <person name="Satake H."/>
            <person name="Nakayama K."/>
        </authorList>
    </citation>
    <scope>NUCLEOTIDE SEQUENCE</scope>
</reference>
<dbReference type="Gene3D" id="3.30.70.270">
    <property type="match status" value="2"/>
</dbReference>
<evidence type="ECO:0000256" key="7">
    <source>
        <dbReference type="ARBA" id="ARBA00022918"/>
    </source>
</evidence>
<dbReference type="Pfam" id="PF17917">
    <property type="entry name" value="RT_RNaseH"/>
    <property type="match status" value="1"/>
</dbReference>
<dbReference type="GO" id="GO:0004519">
    <property type="term" value="F:endonuclease activity"/>
    <property type="evidence" value="ECO:0007669"/>
    <property type="project" value="UniProtKB-KW"/>
</dbReference>
<dbReference type="CDD" id="cd09274">
    <property type="entry name" value="RNase_HI_RT_Ty3"/>
    <property type="match status" value="1"/>
</dbReference>
<dbReference type="PROSITE" id="PS00141">
    <property type="entry name" value="ASP_PROTEASE"/>
    <property type="match status" value="1"/>
</dbReference>
<dbReference type="Pfam" id="PF24626">
    <property type="entry name" value="SH3_Tf2-1"/>
    <property type="match status" value="1"/>
</dbReference>
<dbReference type="PANTHER" id="PTHR37984:SF5">
    <property type="entry name" value="PROTEIN NYNRIN-LIKE"/>
    <property type="match status" value="1"/>
</dbReference>
<feature type="compositionally biased region" description="Polar residues" evidence="8">
    <location>
        <begin position="551"/>
        <end position="560"/>
    </location>
</feature>
<dbReference type="GO" id="GO:0006508">
    <property type="term" value="P:proteolysis"/>
    <property type="evidence" value="ECO:0007669"/>
    <property type="project" value="InterPro"/>
</dbReference>
<keyword evidence="6" id="KW-0378">Hydrolase</keyword>
<name>A0A6L2NBD7_TANCI</name>
<dbReference type="InterPro" id="IPR043128">
    <property type="entry name" value="Rev_trsase/Diguanyl_cyclase"/>
</dbReference>
<organism evidence="12">
    <name type="scientific">Tanacetum cinerariifolium</name>
    <name type="common">Dalmatian daisy</name>
    <name type="synonym">Chrysanthemum cinerariifolium</name>
    <dbReference type="NCBI Taxonomy" id="118510"/>
    <lineage>
        <taxon>Eukaryota</taxon>
        <taxon>Viridiplantae</taxon>
        <taxon>Streptophyta</taxon>
        <taxon>Embryophyta</taxon>
        <taxon>Tracheophyta</taxon>
        <taxon>Spermatophyta</taxon>
        <taxon>Magnoliopsida</taxon>
        <taxon>eudicotyledons</taxon>
        <taxon>Gunneridae</taxon>
        <taxon>Pentapetalae</taxon>
        <taxon>asterids</taxon>
        <taxon>campanulids</taxon>
        <taxon>Asterales</taxon>
        <taxon>Asteraceae</taxon>
        <taxon>Asteroideae</taxon>
        <taxon>Anthemideae</taxon>
        <taxon>Anthemidinae</taxon>
        <taxon>Tanacetum</taxon>
    </lineage>
</organism>
<accession>A0A6L2NBD7</accession>
<dbReference type="InterPro" id="IPR041373">
    <property type="entry name" value="RT_RNaseH"/>
</dbReference>
<keyword evidence="2" id="KW-0808">Transferase</keyword>
<dbReference type="SUPFAM" id="SSF50630">
    <property type="entry name" value="Acid proteases"/>
    <property type="match status" value="1"/>
</dbReference>
<keyword evidence="4" id="KW-0540">Nuclease</keyword>
<evidence type="ECO:0000256" key="8">
    <source>
        <dbReference type="SAM" id="MobiDB-lite"/>
    </source>
</evidence>
<evidence type="ECO:0000313" key="12">
    <source>
        <dbReference type="EMBL" id="GEU81945.1"/>
    </source>
</evidence>
<dbReference type="SUPFAM" id="SSF56672">
    <property type="entry name" value="DNA/RNA polymerases"/>
    <property type="match status" value="1"/>
</dbReference>
<dbReference type="Pfam" id="PF03732">
    <property type="entry name" value="Retrotrans_gag"/>
    <property type="match status" value="2"/>
</dbReference>
<dbReference type="Gene3D" id="2.40.70.10">
    <property type="entry name" value="Acid Proteases"/>
    <property type="match status" value="1"/>
</dbReference>
<keyword evidence="7 12" id="KW-0695">RNA-directed DNA polymerase</keyword>
<gene>
    <name evidence="12" type="ORF">Tci_053923</name>
</gene>
<feature type="region of interest" description="Disordered" evidence="8">
    <location>
        <begin position="1"/>
        <end position="32"/>
    </location>
</feature>
<dbReference type="InterPro" id="IPR056924">
    <property type="entry name" value="SH3_Tf2-1"/>
</dbReference>
<dbReference type="GO" id="GO:0008270">
    <property type="term" value="F:zinc ion binding"/>
    <property type="evidence" value="ECO:0007669"/>
    <property type="project" value="InterPro"/>
</dbReference>
<keyword evidence="5" id="KW-0255">Endonuclease</keyword>
<protein>
    <recommendedName>
        <fullName evidence="1">RNA-directed DNA polymerase</fullName>
        <ecNumber evidence="1">2.7.7.49</ecNumber>
    </recommendedName>
</protein>
<evidence type="ECO:0000256" key="5">
    <source>
        <dbReference type="ARBA" id="ARBA00022759"/>
    </source>
</evidence>
<dbReference type="PANTHER" id="PTHR37984">
    <property type="entry name" value="PROTEIN CBG26694"/>
    <property type="match status" value="1"/>
</dbReference>
<comment type="caution">
    <text evidence="12">The sequence shown here is derived from an EMBL/GenBank/DDBJ whole genome shotgun (WGS) entry which is preliminary data.</text>
</comment>
<dbReference type="GO" id="GO:0003964">
    <property type="term" value="F:RNA-directed DNA polymerase activity"/>
    <property type="evidence" value="ECO:0007669"/>
    <property type="project" value="UniProtKB-KW"/>
</dbReference>
<dbReference type="EMBL" id="BKCJ010008385">
    <property type="protein sequence ID" value="GEU81945.1"/>
    <property type="molecule type" value="Genomic_DNA"/>
</dbReference>